<dbReference type="SUPFAM" id="SSF57701">
    <property type="entry name" value="Zn2/Cys6 DNA-binding domain"/>
    <property type="match status" value="1"/>
</dbReference>
<evidence type="ECO:0000256" key="4">
    <source>
        <dbReference type="ARBA" id="ARBA00023163"/>
    </source>
</evidence>
<dbReference type="Proteomes" id="UP000001628">
    <property type="component" value="Unassembled WGS sequence"/>
</dbReference>
<comment type="subcellular location">
    <subcellularLocation>
        <location evidence="1">Nucleus</location>
    </subcellularLocation>
</comment>
<dbReference type="GO" id="GO:0000981">
    <property type="term" value="F:DNA-binding transcription factor activity, RNA polymerase II-specific"/>
    <property type="evidence" value="ECO:0007669"/>
    <property type="project" value="InterPro"/>
</dbReference>
<keyword evidence="4" id="KW-0804">Transcription</keyword>
<evidence type="ECO:0000313" key="7">
    <source>
        <dbReference type="EMBL" id="EEH45713.2"/>
    </source>
</evidence>
<dbReference type="Gene3D" id="4.10.240.10">
    <property type="entry name" value="Zn(2)-C6 fungal-type DNA-binding domain"/>
    <property type="match status" value="1"/>
</dbReference>
<sequence>MSVAKGPESSPSRLASGLLPQCHTCRKRRVRCDSTRPACHKCIAKGVQCLGYGRQKPLVWLHGGGNQNQYLVGGTQSVPKRRKKGRPKIIIAKEDVEEPKKSPEGVKINTSEVSDLVQAASDIPRYLDKFDPLRAPETLDFNYPLDIKVVVSTIWYFNKYIYPEVDPIVYYKDLPTIDPKSWQDDISNMLFQILVSVVATHRAVKSQTDEKVSLGHEIYQYKQQAFRRLSFELGNPATQLGDLTLVCVLTLLLAETQQSAYGEWLAHFEGATKIIELKGGVKFTLDRCPQIKSSLTCYLLADVLGATTSRNVLSMSDASRQLGYSKDLPHIFCNGSESFVPCPNELFDYIIRINYFRALSAHAVGTNNMMIDFANIQMLLQNILSFSAPNWADGMVQNYANTAVIPHRKTTGDFIIRPDRDIWLQIATIYQAAILLYCIRSLALDFQGLILASYSSDTAADMISYVTVQDIQIVARQTLSDHLGKIFAPGSDLLRQSLARVVTWPLFIAGVEAGDHFEDATALRKLVLSAFGRLSRALGTLHFRDARAFLENEYRRRDSISIAGNPDYRCWWDDVFEQLPDRCAFFV</sequence>
<dbReference type="InParanoid" id="C1G4J7"/>
<dbReference type="SMART" id="SM00066">
    <property type="entry name" value="GAL4"/>
    <property type="match status" value="1"/>
</dbReference>
<keyword evidence="2" id="KW-0805">Transcription regulation</keyword>
<dbReference type="CDD" id="cd00067">
    <property type="entry name" value="GAL4"/>
    <property type="match status" value="1"/>
</dbReference>
<evidence type="ECO:0000256" key="2">
    <source>
        <dbReference type="ARBA" id="ARBA00023015"/>
    </source>
</evidence>
<organism evidence="7 8">
    <name type="scientific">Paracoccidioides brasiliensis (strain Pb18)</name>
    <dbReference type="NCBI Taxonomy" id="502780"/>
    <lineage>
        <taxon>Eukaryota</taxon>
        <taxon>Fungi</taxon>
        <taxon>Dikarya</taxon>
        <taxon>Ascomycota</taxon>
        <taxon>Pezizomycotina</taxon>
        <taxon>Eurotiomycetes</taxon>
        <taxon>Eurotiomycetidae</taxon>
        <taxon>Onygenales</taxon>
        <taxon>Ajellomycetaceae</taxon>
        <taxon>Paracoccidioides</taxon>
    </lineage>
</organism>
<dbReference type="InterPro" id="IPR036864">
    <property type="entry name" value="Zn2-C6_fun-type_DNA-bd_sf"/>
</dbReference>
<keyword evidence="8" id="KW-1185">Reference proteome</keyword>
<accession>C1G4J7</accession>
<name>C1G4J7_PARBD</name>
<dbReference type="PROSITE" id="PS50048">
    <property type="entry name" value="ZN2_CY6_FUNGAL_2"/>
    <property type="match status" value="1"/>
</dbReference>
<dbReference type="GeneID" id="22581447"/>
<dbReference type="EMBL" id="KN275958">
    <property type="protein sequence ID" value="EEH45713.2"/>
    <property type="molecule type" value="Genomic_DNA"/>
</dbReference>
<proteinExistence type="predicted"/>
<dbReference type="GO" id="GO:0045944">
    <property type="term" value="P:positive regulation of transcription by RNA polymerase II"/>
    <property type="evidence" value="ECO:0007669"/>
    <property type="project" value="TreeGrafter"/>
</dbReference>
<dbReference type="OrthoDB" id="19261at2759"/>
<dbReference type="GO" id="GO:0005634">
    <property type="term" value="C:nucleus"/>
    <property type="evidence" value="ECO:0007669"/>
    <property type="project" value="UniProtKB-SubCell"/>
</dbReference>
<dbReference type="PANTHER" id="PTHR37534">
    <property type="entry name" value="TRANSCRIPTIONAL ACTIVATOR PROTEIN UGA3"/>
    <property type="match status" value="1"/>
</dbReference>
<evidence type="ECO:0000256" key="1">
    <source>
        <dbReference type="ARBA" id="ARBA00004123"/>
    </source>
</evidence>
<dbReference type="Pfam" id="PF11951">
    <property type="entry name" value="Fungal_trans_2"/>
    <property type="match status" value="1"/>
</dbReference>
<dbReference type="KEGG" id="pbn:PADG_01863"/>
<dbReference type="GO" id="GO:0000976">
    <property type="term" value="F:transcription cis-regulatory region binding"/>
    <property type="evidence" value="ECO:0007669"/>
    <property type="project" value="TreeGrafter"/>
</dbReference>
<evidence type="ECO:0000259" key="6">
    <source>
        <dbReference type="PROSITE" id="PS50048"/>
    </source>
</evidence>
<feature type="domain" description="Zn(2)-C6 fungal-type" evidence="6">
    <location>
        <begin position="21"/>
        <end position="49"/>
    </location>
</feature>
<dbReference type="InterPro" id="IPR021858">
    <property type="entry name" value="Fun_TF"/>
</dbReference>
<dbReference type="AlphaFoldDB" id="C1G4J7"/>
<gene>
    <name evidence="7" type="ORF">PADG_01863</name>
</gene>
<dbReference type="GO" id="GO:0008270">
    <property type="term" value="F:zinc ion binding"/>
    <property type="evidence" value="ECO:0007669"/>
    <property type="project" value="InterPro"/>
</dbReference>
<evidence type="ECO:0000256" key="5">
    <source>
        <dbReference type="ARBA" id="ARBA00023242"/>
    </source>
</evidence>
<evidence type="ECO:0000256" key="3">
    <source>
        <dbReference type="ARBA" id="ARBA00023125"/>
    </source>
</evidence>
<protein>
    <recommendedName>
        <fullName evidence="6">Zn(2)-C6 fungal-type domain-containing protein</fullName>
    </recommendedName>
</protein>
<keyword evidence="5" id="KW-0539">Nucleus</keyword>
<dbReference type="VEuPathDB" id="FungiDB:PADG_01863"/>
<dbReference type="OMA" id="ICAVDTH"/>
<evidence type="ECO:0000313" key="8">
    <source>
        <dbReference type="Proteomes" id="UP000001628"/>
    </source>
</evidence>
<dbReference type="eggNOG" id="ENOG502SV7J">
    <property type="taxonomic scope" value="Eukaryota"/>
</dbReference>
<dbReference type="InterPro" id="IPR001138">
    <property type="entry name" value="Zn2Cys6_DnaBD"/>
</dbReference>
<dbReference type="Pfam" id="PF00172">
    <property type="entry name" value="Zn_clus"/>
    <property type="match status" value="1"/>
</dbReference>
<reference evidence="7 8" key="1">
    <citation type="journal article" date="2011" name="PLoS Genet.">
        <title>Comparative genomic analysis of human fungal pathogens causing paracoccidioidomycosis.</title>
        <authorList>
            <person name="Desjardins C.A."/>
            <person name="Champion M.D."/>
            <person name="Holder J.W."/>
            <person name="Muszewska A."/>
            <person name="Goldberg J."/>
            <person name="Bailao A.M."/>
            <person name="Brigido M.M."/>
            <person name="Ferreira M.E."/>
            <person name="Garcia A.M."/>
            <person name="Grynberg M."/>
            <person name="Gujja S."/>
            <person name="Heiman D.I."/>
            <person name="Henn M.R."/>
            <person name="Kodira C.D."/>
            <person name="Leon-Narvaez H."/>
            <person name="Longo L.V."/>
            <person name="Ma L.J."/>
            <person name="Malavazi I."/>
            <person name="Matsuo A.L."/>
            <person name="Morais F.V."/>
            <person name="Pereira M."/>
            <person name="Rodriguez-Brito S."/>
            <person name="Sakthikumar S."/>
            <person name="Salem-Izacc S.M."/>
            <person name="Sykes S.M."/>
            <person name="Teixeira M.M."/>
            <person name="Vallejo M.C."/>
            <person name="Walter M.E."/>
            <person name="Yandava C."/>
            <person name="Young S."/>
            <person name="Zeng Q."/>
            <person name="Zucker J."/>
            <person name="Felipe M.S."/>
            <person name="Goldman G.H."/>
            <person name="Haas B.J."/>
            <person name="McEwen J.G."/>
            <person name="Nino-Vega G."/>
            <person name="Puccia R."/>
            <person name="San-Blas G."/>
            <person name="Soares C.M."/>
            <person name="Birren B.W."/>
            <person name="Cuomo C.A."/>
        </authorList>
    </citation>
    <scope>NUCLEOTIDE SEQUENCE [LARGE SCALE GENOMIC DNA]</scope>
    <source>
        <strain evidence="7 8">Pb18</strain>
    </source>
</reference>
<dbReference type="PANTHER" id="PTHR37534:SF51">
    <property type="entry name" value="ACRIFLAVINE SENSITIVITY CONTROL PROTEIN ACR-2"/>
    <property type="match status" value="1"/>
</dbReference>
<dbReference type="RefSeq" id="XP_010757100.1">
    <property type="nucleotide sequence ID" value="XM_010758798.1"/>
</dbReference>
<dbReference type="HOGENOM" id="CLU_021916_2_1_1"/>
<keyword evidence="3" id="KW-0238">DNA-binding</keyword>